<dbReference type="RefSeq" id="WP_082117930.1">
    <property type="nucleotide sequence ID" value="NZ_CABPSK010000001.1"/>
</dbReference>
<accession>A0A5E4RH95</accession>
<comment type="caution">
    <text evidence="5">Lacks conserved residue(s) required for the propagation of feature annotation.</text>
</comment>
<feature type="binding site" evidence="5 7">
    <location>
        <begin position="52"/>
        <end position="53"/>
    </location>
    <ligand>
        <name>substrate</name>
    </ligand>
</feature>
<protein>
    <recommendedName>
        <fullName evidence="5 9">2,3-bisphosphoglycerate-dependent phosphoglycerate mutase</fullName>
        <shortName evidence="5">BPG-dependent PGAM</shortName>
        <shortName evidence="5">PGAM</shortName>
        <shortName evidence="5">Phosphoglyceromutase</shortName>
        <shortName evidence="5">dPGM</shortName>
        <ecNumber evidence="5 9">5.4.2.11</ecNumber>
    </recommendedName>
</protein>
<dbReference type="Proteomes" id="UP000366945">
    <property type="component" value="Unassembled WGS sequence"/>
</dbReference>
<dbReference type="GO" id="GO:0004619">
    <property type="term" value="F:phosphoglycerate mutase activity"/>
    <property type="evidence" value="ECO:0007669"/>
    <property type="project" value="UniProtKB-UniRule"/>
</dbReference>
<organism evidence="11 12">
    <name type="scientific">Pandoraea pneumonica</name>
    <dbReference type="NCBI Taxonomy" id="2508299"/>
    <lineage>
        <taxon>Bacteria</taxon>
        <taxon>Pseudomonadati</taxon>
        <taxon>Pseudomonadota</taxon>
        <taxon>Betaproteobacteria</taxon>
        <taxon>Burkholderiales</taxon>
        <taxon>Burkholderiaceae</taxon>
        <taxon>Pandoraea</taxon>
    </lineage>
</organism>
<dbReference type="SMART" id="SM00855">
    <property type="entry name" value="PGAM"/>
    <property type="match status" value="1"/>
</dbReference>
<dbReference type="GO" id="GO:0006096">
    <property type="term" value="P:glycolytic process"/>
    <property type="evidence" value="ECO:0007669"/>
    <property type="project" value="UniProtKB-UniRule"/>
</dbReference>
<dbReference type="UniPathway" id="UPA00109">
    <property type="reaction ID" value="UER00186"/>
</dbReference>
<evidence type="ECO:0000256" key="4">
    <source>
        <dbReference type="ARBA" id="ARBA00023235"/>
    </source>
</evidence>
<name>A0A5E4RH95_9BURK</name>
<gene>
    <name evidence="11" type="primary">gpmA_1</name>
    <name evidence="5" type="synonym">gpmA</name>
    <name evidence="11" type="ORF">PPN31114_00186</name>
</gene>
<evidence type="ECO:0000256" key="9">
    <source>
        <dbReference type="RuleBase" id="RU004512"/>
    </source>
</evidence>
<sequence>MNLTAPPVPPPESSETIHRHKQQNPHIGRDDLRTIVLVRHGESLWNREQRFTGWTDVELTALGAKQASCAGMAIADAGLHVDVAITSSLRRAIDSQTHILKMVQTVRHRDCLLDWRLNERHYGALTGLDRQEAEAIYGASTVHQWRRGYAHCPPRMEISEAHTLVDRLSRSHGVTIPFIPRAESLRDTFNRVKPSWIDTISPLLRLGRCVLISAHGNSLRMLIAAMHGTNPSTFCEMDIPNATPMVYELDSKLRVRNVRYLNTGIDSSASKIL</sequence>
<feature type="binding site" evidence="5 7">
    <location>
        <begin position="119"/>
        <end position="122"/>
    </location>
    <ligand>
        <name>substrate</name>
    </ligand>
</feature>
<dbReference type="CDD" id="cd07067">
    <property type="entry name" value="HP_PGM_like"/>
    <property type="match status" value="1"/>
</dbReference>
<comment type="catalytic activity">
    <reaction evidence="5 9">
        <text>(2R)-2-phosphoglycerate = (2R)-3-phosphoglycerate</text>
        <dbReference type="Rhea" id="RHEA:15901"/>
        <dbReference type="ChEBI" id="CHEBI:58272"/>
        <dbReference type="ChEBI" id="CHEBI:58289"/>
        <dbReference type="EC" id="5.4.2.11"/>
    </reaction>
</comment>
<feature type="binding site" evidence="5 7">
    <location>
        <begin position="146"/>
        <end position="147"/>
    </location>
    <ligand>
        <name>substrate</name>
    </ligand>
</feature>
<evidence type="ECO:0000256" key="8">
    <source>
        <dbReference type="PIRSR" id="PIRSR613078-3"/>
    </source>
</evidence>
<feature type="region of interest" description="Disordered" evidence="10">
    <location>
        <begin position="1"/>
        <end position="25"/>
    </location>
</feature>
<keyword evidence="12" id="KW-1185">Reference proteome</keyword>
<dbReference type="SUPFAM" id="SSF53254">
    <property type="entry name" value="Phosphoglycerate mutase-like"/>
    <property type="match status" value="1"/>
</dbReference>
<comment type="function">
    <text evidence="5 9">Catalyzes the interconversion of 2-phosphoglycerate and 3-phosphoglycerate.</text>
</comment>
<dbReference type="PIRSF" id="PIRSF000709">
    <property type="entry name" value="6PFK_2-Ptase"/>
    <property type="match status" value="1"/>
</dbReference>
<dbReference type="Gene3D" id="3.40.50.1240">
    <property type="entry name" value="Phosphoglycerate mutase-like"/>
    <property type="match status" value="1"/>
</dbReference>
<dbReference type="GO" id="GO:0006094">
    <property type="term" value="P:gluconeogenesis"/>
    <property type="evidence" value="ECO:0007669"/>
    <property type="project" value="UniProtKB-UniRule"/>
</dbReference>
<feature type="active site" description="Tele-phosphohistidine intermediate" evidence="5 6">
    <location>
        <position position="40"/>
    </location>
</feature>
<dbReference type="EC" id="5.4.2.11" evidence="5 9"/>
<evidence type="ECO:0000256" key="7">
    <source>
        <dbReference type="PIRSR" id="PIRSR613078-2"/>
    </source>
</evidence>
<evidence type="ECO:0000313" key="12">
    <source>
        <dbReference type="Proteomes" id="UP000366945"/>
    </source>
</evidence>
<proteinExistence type="inferred from homology"/>
<comment type="subunit">
    <text evidence="5">Homodimer.</text>
</comment>
<dbReference type="InterPro" id="IPR013078">
    <property type="entry name" value="His_Pase_superF_clade-1"/>
</dbReference>
<evidence type="ECO:0000313" key="11">
    <source>
        <dbReference type="EMBL" id="VVD62716.1"/>
    </source>
</evidence>
<feature type="compositionally biased region" description="Pro residues" evidence="10">
    <location>
        <begin position="1"/>
        <end position="12"/>
    </location>
</feature>
<evidence type="ECO:0000256" key="10">
    <source>
        <dbReference type="SAM" id="MobiDB-lite"/>
    </source>
</evidence>
<feature type="site" description="Transition state stabilizer" evidence="5 8">
    <location>
        <position position="215"/>
    </location>
</feature>
<keyword evidence="2 5" id="KW-0312">Gluconeogenesis</keyword>
<comment type="similarity">
    <text evidence="1 5">Belongs to the phosphoglycerate mutase family. BPG-dependent PGAM subfamily.</text>
</comment>
<evidence type="ECO:0000256" key="5">
    <source>
        <dbReference type="HAMAP-Rule" id="MF_01039"/>
    </source>
</evidence>
<evidence type="ECO:0000256" key="3">
    <source>
        <dbReference type="ARBA" id="ARBA00023152"/>
    </source>
</evidence>
<dbReference type="PROSITE" id="PS00175">
    <property type="entry name" value="PG_MUTASE"/>
    <property type="match status" value="1"/>
</dbReference>
<dbReference type="HAMAP" id="MF_01039">
    <property type="entry name" value="PGAM_GpmA"/>
    <property type="match status" value="1"/>
</dbReference>
<evidence type="ECO:0000256" key="2">
    <source>
        <dbReference type="ARBA" id="ARBA00022432"/>
    </source>
</evidence>
<reference evidence="11 12" key="1">
    <citation type="submission" date="2019-08" db="EMBL/GenBank/DDBJ databases">
        <authorList>
            <person name="Peeters C."/>
        </authorList>
    </citation>
    <scope>NUCLEOTIDE SEQUENCE [LARGE SCALE GENOMIC DNA]</scope>
    <source>
        <strain evidence="11 12">LMG 31114</strain>
    </source>
</reference>
<evidence type="ECO:0000256" key="1">
    <source>
        <dbReference type="ARBA" id="ARBA00006717"/>
    </source>
</evidence>
<feature type="binding site" evidence="5 7">
    <location>
        <position position="91"/>
    </location>
    <ligand>
        <name>substrate</name>
    </ligand>
</feature>
<comment type="pathway">
    <text evidence="5 9">Carbohydrate degradation; glycolysis; pyruvate from D-glyceraldehyde 3-phosphate: step 3/5.</text>
</comment>
<keyword evidence="4 5" id="KW-0413">Isomerase</keyword>
<keyword evidence="3 5" id="KW-0324">Glycolysis</keyword>
<dbReference type="GeneID" id="300407312"/>
<dbReference type="NCBIfam" id="TIGR01258">
    <property type="entry name" value="pgm_1"/>
    <property type="match status" value="1"/>
</dbReference>
<dbReference type="InterPro" id="IPR001345">
    <property type="entry name" value="PG/BPGM_mutase_AS"/>
</dbReference>
<dbReference type="InterPro" id="IPR005952">
    <property type="entry name" value="Phosphogly_mut1"/>
</dbReference>
<dbReference type="EMBL" id="CABPSK010000001">
    <property type="protein sequence ID" value="VVD62716.1"/>
    <property type="molecule type" value="Genomic_DNA"/>
</dbReference>
<dbReference type="Pfam" id="PF00300">
    <property type="entry name" value="His_Phos_1"/>
    <property type="match status" value="2"/>
</dbReference>
<dbReference type="OrthoDB" id="9781415at2"/>
<feature type="binding site" evidence="5 7">
    <location>
        <begin position="216"/>
        <end position="217"/>
    </location>
    <ligand>
        <name>substrate</name>
    </ligand>
</feature>
<feature type="binding site" evidence="5 7">
    <location>
        <begin position="39"/>
        <end position="46"/>
    </location>
    <ligand>
        <name>substrate</name>
    </ligand>
</feature>
<dbReference type="PANTHER" id="PTHR11931">
    <property type="entry name" value="PHOSPHOGLYCERATE MUTASE"/>
    <property type="match status" value="1"/>
</dbReference>
<dbReference type="AlphaFoldDB" id="A0A5E4RH95"/>
<feature type="active site" description="Proton donor/acceptor" evidence="5 6">
    <location>
        <position position="119"/>
    </location>
</feature>
<dbReference type="InterPro" id="IPR029033">
    <property type="entry name" value="His_PPase_superfam"/>
</dbReference>
<evidence type="ECO:0000256" key="6">
    <source>
        <dbReference type="PIRSR" id="PIRSR613078-1"/>
    </source>
</evidence>